<feature type="compositionally biased region" description="Basic and acidic residues" evidence="1">
    <location>
        <begin position="1164"/>
        <end position="1178"/>
    </location>
</feature>
<dbReference type="Gene3D" id="2.60.40.10">
    <property type="entry name" value="Immunoglobulins"/>
    <property type="match status" value="1"/>
</dbReference>
<gene>
    <name evidence="4" type="ORF">GCM10010918_12080</name>
</gene>
<dbReference type="EMBL" id="BMHY01000002">
    <property type="protein sequence ID" value="GGG60401.1"/>
    <property type="molecule type" value="Genomic_DNA"/>
</dbReference>
<protein>
    <submittedName>
        <fullName evidence="4">Uncharacterized protein</fullName>
    </submittedName>
</protein>
<dbReference type="SUPFAM" id="SSF74853">
    <property type="entry name" value="Lamin A/C globular tail domain"/>
    <property type="match status" value="1"/>
</dbReference>
<feature type="region of interest" description="Disordered" evidence="1">
    <location>
        <begin position="2050"/>
        <end position="2103"/>
    </location>
</feature>
<accession>A0A917GXC3</accession>
<dbReference type="InterPro" id="IPR013783">
    <property type="entry name" value="Ig-like_fold"/>
</dbReference>
<dbReference type="PROSITE" id="PS51272">
    <property type="entry name" value="SLH"/>
    <property type="match status" value="3"/>
</dbReference>
<reference evidence="4 5" key="1">
    <citation type="journal article" date="2014" name="Int. J. Syst. Evol. Microbiol.">
        <title>Complete genome sequence of Corynebacterium casei LMG S-19264T (=DSM 44701T), isolated from a smear-ripened cheese.</title>
        <authorList>
            <consortium name="US DOE Joint Genome Institute (JGI-PGF)"/>
            <person name="Walter F."/>
            <person name="Albersmeier A."/>
            <person name="Kalinowski J."/>
            <person name="Ruckert C."/>
        </authorList>
    </citation>
    <scope>NUCLEOTIDE SEQUENCE [LARGE SCALE GENOMIC DNA]</scope>
    <source>
        <strain evidence="4 5">CGMCC 1.15286</strain>
    </source>
</reference>
<feature type="domain" description="SLH" evidence="2">
    <location>
        <begin position="2283"/>
        <end position="2346"/>
    </location>
</feature>
<dbReference type="NCBIfam" id="NF038032">
    <property type="entry name" value="CehA_McbA_metalo"/>
    <property type="match status" value="1"/>
</dbReference>
<evidence type="ECO:0000259" key="2">
    <source>
        <dbReference type="PROSITE" id="PS51272"/>
    </source>
</evidence>
<dbReference type="InterPro" id="IPR051465">
    <property type="entry name" value="Cell_Envelope_Struct_Comp"/>
</dbReference>
<dbReference type="InterPro" id="IPR001119">
    <property type="entry name" value="SLH_dom"/>
</dbReference>
<name>A0A917GXC3_9BACL</name>
<sequence length="2463" mass="263222">MVYTTPRMKKWIISMMVALMMVTLVLPAGIAPKALAASDPVVLAKWDHFGAAPAINFHPTDGLSDNSEFELRKAGEQVTYTTPASPIRDKTSLSAVNWQVGEYWTTSFHASGYKEITVSSRQYSSGTGPKHYALQYRIDNGAWADVPSGSIVVGNANWESGGSLTVSLPADADGQALVSLRWLLVSDESARNAAGNNEKISASGTNRIYNVVISGTPQGETTDPVTSKPVASKIIFSDTGAVTGLSGAVAGLADVKLYDAQSSLVGGVTANEDGSFQAVVTRDIGTQVWVTATEPDKAESSKVEAAIAVTAAPELSLITFNGEAAEITGLAGAVEANASVIAYWDNQTLAGSIRAEANGSFRLKLTDAGQHTFVQLAAKNPDKLESAKKQLSLVANPQPQEVKPGDVVISQLYIAGGNSGAIFKTKFVELYNSTDHDIDLTGWSVQYAARTGNFGTGNTAYKKLEGLIKAHSYYLVTGSSGENGRELPVQTDLVSGLNPSQTAGKIALSKSSAALSGKADVQAMDFVTWADAQTNLPNDFWGSPIVAPVDLAVEAFKKGTLLRKSAGGDPREVTGAGNGVFTKDSGADFVIHIAADSTNPAETIKVRNSQAAAEPMLITNAPVSSLIQLRQDAQQTVVGVAGAVDGRAVVQIYAVSGGTLVPIGNGTAGSDGSFETNVIYPNQLESVYIAARSGTYSLSRLVRVDAAGFDAAANPLPIAELRVNDDKGMPINSGARLKVSGVVTAGKGEVGAQNLYLQDASGGIQVVVPVGNNTAFSRGDSLTVTGTVQFINGTTSLVADVLTKEDGSQPIPEPQTVHVQDLLNYAKAERLEGQLAVLYGKVTSITEQPDAYRIAISDETASAKAIVIAKSSGLPVRDKLQVGSTYRFTGLVGQYKTFAPYTAGYELYPRSLTDIVGALELIHVPVTSGHTETDLLFEAKANNADSVIFYYRAAGATGTSYTALPMTQDAAGVYKALLAQAAVPGEQFDYYIEARSADQTRRAGTPEEPIHIVLIADSEGPLYTDELPLKNAKVENNRPEISIKAYDPSGVNPASIRFTLDGAVISASYEESTGRITANVQADLAVGAHVAEIYAKDLKGNESSFSWSFDTLAAFVGGNHYRGTTHNHTGISHDAKGEPAEAVAAAKKQGYDWFAFTDHSHDIDKDSRGSDTVDHGGMPERTGSPDLSTSQWQKLKNASKENTVNGQFVAMLSYEMTSTVWGHSNIFGMDNFIDRIQDNGIYQNLNNFYKWAGTHTDIVAQFNHPNWGGTTPPFNSFLPYNKDINKLFTMFEVGNGSGQYTYSNIEDLYFRTLDLGWHVAPTFGEDHHNGQWGETMRRTVIVAEELTTEALQHSMRNMRVYMSESPHFTLDVLANGSYMGSTVDSQSLNFKISGKDEGGAYTYLPPGFVPNERIKSVELITNGTVVQASITPTANPSYFSADGKSFDWTPTLDAKGGQQWFVVKVTQMDGSRTYSSPIWSKEMDVDVKIQGIEAVGSSVIADNPADIEALIGNFGVEQLNNLKVAFYYDEAIPAKLIGETVISSLPTKSTARAKVTWSKPIGGKHKLIAVITNPPAGNPVSNNRYETELDVKEPFGITIMIDASHGNENTSEDTGTYKDNLVSLTKLLRNERYTVIENKTALTSDVLEDVSVLMISQPNASKPYSEAEINALSAFVAGGGSVVLTGKSNNSANSQMNNTLLAQLGSVIQFNNDGVYDGSKEGNFWSNPSASLWSVRSHPEPTRDYMTDFVRKVDYYSGASLMGLNKQALTNTDKVTILASGNVTSYQFNLKDGGFDYQAQAGADNGAVMPLIASEQIGKGRVIVSGMNVFNDRQLDLTEQNNDNVRLSKQVFNWLAGRGTKVLSMAEARKQPVDTDIVVEGKVTSAAGVFFDAFYIQDETGGIMAFNEVPADSLQLGDTVRVYGHVKIFENNLEIMFDNFDKNVLKLNKEPEQAVQPKAIKTGQAASDNVQGLLVKLTGKVTRLANIPDHTIYVDDGSGEALVFIDGYIANQSGQPPELKVGDTLEAIGLAGQFSGGYWIRVRDTKELKRVEGGTDPGNGGTDPGNGGTDPGNGGTNPGNGGNNPGNGGGSKPDDSNVYHVPADKLSGNAADSVLKVPVPAQATEVVLPGQTLELLKERNLEIQKDNVSIVIPNRVLRQLTSKVADSQLAAAQISLSLIPLGDDEAKKLARGAESTNRSVIQLAGQVYELSLSITAGGKSEKLTQFETPLTIAFRIPQSMSSKLLGIYYVADNGKLEYVGGQIKDGMITAQVYHFSKYALLEVIRTFNDVAPSHWAYGVIGTMASRQVVTGISDTQFEPNRDITRAEFTALLVRALNLKDKSAIAFQDVSANAWYAEPIAIAYKAGLIKGKNETSFDPNGRITREEMAVILAAAYELSHSAGLNGQPAVFADAGKIAPWAVNAIRTASQAGLLQGRNGNMFAPKGLSSRAEAVQAIYNLLSKN</sequence>
<dbReference type="RefSeq" id="WP_188888058.1">
    <property type="nucleotide sequence ID" value="NZ_BMHY01000002.1"/>
</dbReference>
<evidence type="ECO:0000256" key="1">
    <source>
        <dbReference type="SAM" id="MobiDB-lite"/>
    </source>
</evidence>
<dbReference type="Gene3D" id="3.40.50.880">
    <property type="match status" value="1"/>
</dbReference>
<dbReference type="PANTHER" id="PTHR43308:SF5">
    <property type="entry name" value="S-LAYER PROTEIN _ PEPTIDOGLYCAN ENDO-BETA-N-ACETYLGLUCOSAMINIDASE"/>
    <property type="match status" value="1"/>
</dbReference>
<dbReference type="InterPro" id="IPR055458">
    <property type="entry name" value="IFT52_GIFT"/>
</dbReference>
<dbReference type="Pfam" id="PF00395">
    <property type="entry name" value="SLH"/>
    <property type="match status" value="3"/>
</dbReference>
<dbReference type="InterPro" id="IPR001322">
    <property type="entry name" value="Lamin_tail_dom"/>
</dbReference>
<dbReference type="SUPFAM" id="SSF89550">
    <property type="entry name" value="PHP domain-like"/>
    <property type="match status" value="1"/>
</dbReference>
<proteinExistence type="predicted"/>
<keyword evidence="5" id="KW-1185">Reference proteome</keyword>
<comment type="caution">
    <text evidence="4">The sequence shown here is derived from an EMBL/GenBank/DDBJ whole genome shotgun (WGS) entry which is preliminary data.</text>
</comment>
<dbReference type="SUPFAM" id="SSF52317">
    <property type="entry name" value="Class I glutamine amidotransferase-like"/>
    <property type="match status" value="1"/>
</dbReference>
<dbReference type="Pfam" id="PF00932">
    <property type="entry name" value="LTD"/>
    <property type="match status" value="1"/>
</dbReference>
<feature type="domain" description="SLH" evidence="2">
    <location>
        <begin position="2407"/>
        <end position="2463"/>
    </location>
</feature>
<dbReference type="InterPro" id="IPR029062">
    <property type="entry name" value="Class_I_gatase-like"/>
</dbReference>
<evidence type="ECO:0000313" key="4">
    <source>
        <dbReference type="EMBL" id="GGG60401.1"/>
    </source>
</evidence>
<dbReference type="InterPro" id="IPR016195">
    <property type="entry name" value="Pol/histidinol_Pase-like"/>
</dbReference>
<feature type="region of interest" description="Disordered" evidence="1">
    <location>
        <begin position="1164"/>
        <end position="1190"/>
    </location>
</feature>
<dbReference type="Proteomes" id="UP000600247">
    <property type="component" value="Unassembled WGS sequence"/>
</dbReference>
<feature type="domain" description="LTD" evidence="3">
    <location>
        <begin position="395"/>
        <end position="531"/>
    </location>
</feature>
<dbReference type="PROSITE" id="PS51841">
    <property type="entry name" value="LTD"/>
    <property type="match status" value="1"/>
</dbReference>
<dbReference type="PANTHER" id="PTHR43308">
    <property type="entry name" value="OUTER MEMBRANE PROTEIN ALPHA-RELATED"/>
    <property type="match status" value="1"/>
</dbReference>
<dbReference type="Pfam" id="PF23355">
    <property type="entry name" value="IFT52_GIFT"/>
    <property type="match status" value="1"/>
</dbReference>
<evidence type="ECO:0000259" key="3">
    <source>
        <dbReference type="PROSITE" id="PS51841"/>
    </source>
</evidence>
<feature type="domain" description="SLH" evidence="2">
    <location>
        <begin position="2347"/>
        <end position="2405"/>
    </location>
</feature>
<organism evidence="4 5">
    <name type="scientific">Paenibacillus radicis</name>
    <name type="common">ex Gao et al. 2016</name>
    <dbReference type="NCBI Taxonomy" id="1737354"/>
    <lineage>
        <taxon>Bacteria</taxon>
        <taxon>Bacillati</taxon>
        <taxon>Bacillota</taxon>
        <taxon>Bacilli</taxon>
        <taxon>Bacillales</taxon>
        <taxon>Paenibacillaceae</taxon>
        <taxon>Paenibacillus</taxon>
    </lineage>
</organism>
<dbReference type="Gene3D" id="3.20.20.140">
    <property type="entry name" value="Metal-dependent hydrolases"/>
    <property type="match status" value="1"/>
</dbReference>
<feature type="compositionally biased region" description="Gly residues" evidence="1">
    <location>
        <begin position="2055"/>
        <end position="2091"/>
    </location>
</feature>
<dbReference type="InterPro" id="IPR036415">
    <property type="entry name" value="Lamin_tail_dom_sf"/>
</dbReference>
<evidence type="ECO:0000313" key="5">
    <source>
        <dbReference type="Proteomes" id="UP000600247"/>
    </source>
</evidence>